<evidence type="ECO:0000256" key="2">
    <source>
        <dbReference type="ARBA" id="ARBA00002988"/>
    </source>
</evidence>
<dbReference type="UniPathway" id="UPA00138"/>
<dbReference type="SUPFAM" id="SSF56059">
    <property type="entry name" value="Glutathione synthetase ATP-binding domain-like"/>
    <property type="match status" value="1"/>
</dbReference>
<dbReference type="GO" id="GO:0008986">
    <property type="term" value="F:pyruvate, water dikinase activity"/>
    <property type="evidence" value="ECO:0007669"/>
    <property type="project" value="UniProtKB-EC"/>
</dbReference>
<sequence length="866" mass="96574">MWQRLSRIFIKRESKPQRTPEEIADLFRYKYSNFKDLLHSNSELAKILSDLSVKLQGYEPFGMAYVRSQATLAVSHSARMIRALNALSENRYGLLSAVLEKIHTRIKQELEAVETPSIDELVLPYCRVTREMVDWVGGKNANLGEVRNRAGLAVPEGFAVTTRAFQLFLAENDLVDRINKLKTEVDPRDPQAVHALSESIQHMVLTAGVPDPLRKALEEAFDTVQDARARKTPGARTPLRVAMRSSAIGEDTELSYAGQYVSMLNTPRERLAETYRIIAAGLYTPRAITYRFNKGIRDEDVAMAVACLEMIDSVASGVVYSRNPVDPSDDRLVVSAVWGLGPYAVDGTVTPDTYRVARGDRLTIVERKVSVQTVQLVADPDGGLKEIEVPESLRAKARLDDEQILQLAGFALKLERHFGSPQDIEWALAPDGRLLILQSRPLHPPDVSFAEGRPRSARIEGYHVILEGGNTACPGVGYGPAFHVQTEEDLLHFPEGAVLVARHSSPAYAVVIPRAAAIVTDAGSVTGHMASIAREFSVPTLLGTLDATERIPPGVDVTVDASSGRVYRGQVKELLGPGPKLKPFMKGTPVHDTLKRVTRHILPINLVDPKAPDFRPESCETLHDIMRFVHERSYEEMFRLSDAVSNGEGWAVKVEADIPIDLFLIDLGGGLMDVKPGDTKVSLDRIACEPLRALLAGMTRPELRHREPRPIHLGGFLSVMTEQMLSPPRLDVERFGDRSYAIVSEKYLNFSSRVGYHYSILDTYCGETVNKNYITFSFMGGAADETRRNRRARAIARILEALGFVVTVAGDRVTGRYVKYERKETLERLDRIGRMLQYTRQMDMLMDSEQSVEVLAANFIEERYRL</sequence>
<evidence type="ECO:0000259" key="16">
    <source>
        <dbReference type="Pfam" id="PF01326"/>
    </source>
</evidence>
<dbReference type="EMBL" id="CP040098">
    <property type="protein sequence ID" value="QCQ21521.1"/>
    <property type="molecule type" value="Genomic_DNA"/>
</dbReference>
<dbReference type="InterPro" id="IPR002192">
    <property type="entry name" value="PPDK_AMP/ATP-bd"/>
</dbReference>
<keyword evidence="18" id="KW-1185">Reference proteome</keyword>
<dbReference type="EC" id="2.7.9.2" evidence="5"/>
<reference evidence="17 18" key="1">
    <citation type="submission" date="2019-05" db="EMBL/GenBank/DDBJ databases">
        <title>The Complete Genome Sequence of the n-alkane-degrading Desulfoglaeba alkanexedens ALDC reveals multiple alkylsuccinate synthase gene clusters.</title>
        <authorList>
            <person name="Callaghan A.V."/>
            <person name="Davidova I.A."/>
            <person name="Duncan K.E."/>
            <person name="Morris B."/>
            <person name="McInerney M.J."/>
        </authorList>
    </citation>
    <scope>NUCLEOTIDE SEQUENCE [LARGE SCALE GENOMIC DNA]</scope>
    <source>
        <strain evidence="17 18">ALDC</strain>
    </source>
</reference>
<evidence type="ECO:0000256" key="11">
    <source>
        <dbReference type="ARBA" id="ARBA00022840"/>
    </source>
</evidence>
<dbReference type="InterPro" id="IPR006319">
    <property type="entry name" value="PEP_synth"/>
</dbReference>
<dbReference type="Pfam" id="PF00391">
    <property type="entry name" value="PEP-utilizers"/>
    <property type="match status" value="1"/>
</dbReference>
<dbReference type="InterPro" id="IPR008279">
    <property type="entry name" value="PEP-util_enz_mobile_dom"/>
</dbReference>
<comment type="catalytic activity">
    <reaction evidence="14">
        <text>pyruvate + ATP + H2O = phosphoenolpyruvate + AMP + phosphate + 2 H(+)</text>
        <dbReference type="Rhea" id="RHEA:11364"/>
        <dbReference type="ChEBI" id="CHEBI:15361"/>
        <dbReference type="ChEBI" id="CHEBI:15377"/>
        <dbReference type="ChEBI" id="CHEBI:15378"/>
        <dbReference type="ChEBI" id="CHEBI:30616"/>
        <dbReference type="ChEBI" id="CHEBI:43474"/>
        <dbReference type="ChEBI" id="CHEBI:58702"/>
        <dbReference type="ChEBI" id="CHEBI:456215"/>
        <dbReference type="EC" id="2.7.9.2"/>
    </reaction>
</comment>
<dbReference type="SUPFAM" id="SSF52009">
    <property type="entry name" value="Phosphohistidine domain"/>
    <property type="match status" value="1"/>
</dbReference>
<dbReference type="InterPro" id="IPR013815">
    <property type="entry name" value="ATP_grasp_subdomain_1"/>
</dbReference>
<evidence type="ECO:0000259" key="15">
    <source>
        <dbReference type="Pfam" id="PF00391"/>
    </source>
</evidence>
<keyword evidence="7" id="KW-0808">Transferase</keyword>
<evidence type="ECO:0000256" key="1">
    <source>
        <dbReference type="ARBA" id="ARBA00001946"/>
    </source>
</evidence>
<evidence type="ECO:0000256" key="7">
    <source>
        <dbReference type="ARBA" id="ARBA00022679"/>
    </source>
</evidence>
<protein>
    <recommendedName>
        <fullName evidence="6">Phosphoenolpyruvate synthase</fullName>
        <ecNumber evidence="5">2.7.9.2</ecNumber>
    </recommendedName>
    <alternativeName>
        <fullName evidence="13">Pyruvate, water dikinase</fullName>
    </alternativeName>
</protein>
<dbReference type="InterPro" id="IPR036637">
    <property type="entry name" value="Phosphohistidine_dom_sf"/>
</dbReference>
<dbReference type="AlphaFoldDB" id="A0A4V1ERG1"/>
<feature type="domain" description="PEP-utilising enzyme mobile" evidence="15">
    <location>
        <begin position="493"/>
        <end position="564"/>
    </location>
</feature>
<comment type="function">
    <text evidence="2">Catalyzes the phosphorylation of pyruvate to phosphoenolpyruvate.</text>
</comment>
<reference evidence="17 18" key="2">
    <citation type="submission" date="2019-05" db="EMBL/GenBank/DDBJ databases">
        <authorList>
            <person name="Suflita J.M."/>
            <person name="Marks C.R."/>
        </authorList>
    </citation>
    <scope>NUCLEOTIDE SEQUENCE [LARGE SCALE GENOMIC DNA]</scope>
    <source>
        <strain evidence="17 18">ALDC</strain>
    </source>
</reference>
<dbReference type="GO" id="GO:0005524">
    <property type="term" value="F:ATP binding"/>
    <property type="evidence" value="ECO:0007669"/>
    <property type="project" value="UniProtKB-KW"/>
</dbReference>
<evidence type="ECO:0000313" key="17">
    <source>
        <dbReference type="EMBL" id="QCQ21521.1"/>
    </source>
</evidence>
<keyword evidence="10" id="KW-0418">Kinase</keyword>
<name>A0A4V1ERG1_9BACT</name>
<keyword evidence="11" id="KW-0067">ATP-binding</keyword>
<keyword evidence="9" id="KW-0547">Nucleotide-binding</keyword>
<dbReference type="Gene3D" id="3.30.1490.20">
    <property type="entry name" value="ATP-grasp fold, A domain"/>
    <property type="match status" value="1"/>
</dbReference>
<dbReference type="RefSeq" id="WP_137423492.1">
    <property type="nucleotide sequence ID" value="NZ_CP040098.1"/>
</dbReference>
<evidence type="ECO:0000256" key="4">
    <source>
        <dbReference type="ARBA" id="ARBA00007837"/>
    </source>
</evidence>
<evidence type="ECO:0000256" key="3">
    <source>
        <dbReference type="ARBA" id="ARBA00004742"/>
    </source>
</evidence>
<gene>
    <name evidence="17" type="ORF">FDQ92_04620</name>
</gene>
<dbReference type="KEGG" id="dax:FDQ92_04620"/>
<dbReference type="Gene3D" id="3.30.470.20">
    <property type="entry name" value="ATP-grasp fold, B domain"/>
    <property type="match status" value="1"/>
</dbReference>
<accession>A0A4V1ERG1</accession>
<evidence type="ECO:0000256" key="9">
    <source>
        <dbReference type="ARBA" id="ARBA00022741"/>
    </source>
</evidence>
<keyword evidence="8" id="KW-0479">Metal-binding</keyword>
<evidence type="ECO:0000256" key="6">
    <source>
        <dbReference type="ARBA" id="ARBA00021623"/>
    </source>
</evidence>
<dbReference type="Proteomes" id="UP000298602">
    <property type="component" value="Chromosome"/>
</dbReference>
<dbReference type="Pfam" id="PF01326">
    <property type="entry name" value="PPDK_N"/>
    <property type="match status" value="1"/>
</dbReference>
<proteinExistence type="inferred from homology"/>
<evidence type="ECO:0000256" key="5">
    <source>
        <dbReference type="ARBA" id="ARBA00011996"/>
    </source>
</evidence>
<keyword evidence="17" id="KW-0670">Pyruvate</keyword>
<evidence type="ECO:0000313" key="18">
    <source>
        <dbReference type="Proteomes" id="UP000298602"/>
    </source>
</evidence>
<comment type="pathway">
    <text evidence="3">Carbohydrate biosynthesis; gluconeogenesis.</text>
</comment>
<evidence type="ECO:0000256" key="14">
    <source>
        <dbReference type="ARBA" id="ARBA00047700"/>
    </source>
</evidence>
<evidence type="ECO:0000256" key="13">
    <source>
        <dbReference type="ARBA" id="ARBA00033470"/>
    </source>
</evidence>
<dbReference type="GO" id="GO:0046872">
    <property type="term" value="F:metal ion binding"/>
    <property type="evidence" value="ECO:0007669"/>
    <property type="project" value="UniProtKB-KW"/>
</dbReference>
<evidence type="ECO:0000256" key="12">
    <source>
        <dbReference type="ARBA" id="ARBA00022842"/>
    </source>
</evidence>
<dbReference type="PANTHER" id="PTHR43030:SF1">
    <property type="entry name" value="PHOSPHOENOLPYRUVATE SYNTHASE"/>
    <property type="match status" value="1"/>
</dbReference>
<evidence type="ECO:0000256" key="8">
    <source>
        <dbReference type="ARBA" id="ARBA00022723"/>
    </source>
</evidence>
<feature type="domain" description="Pyruvate phosphate dikinase AMP/ATP-binding" evidence="16">
    <location>
        <begin position="134"/>
        <end position="442"/>
    </location>
</feature>
<comment type="similarity">
    <text evidence="4">Belongs to the PEP-utilizing enzyme family.</text>
</comment>
<dbReference type="OrthoDB" id="9760711at2"/>
<dbReference type="PANTHER" id="PTHR43030">
    <property type="entry name" value="PHOSPHOENOLPYRUVATE SYNTHASE"/>
    <property type="match status" value="1"/>
</dbReference>
<dbReference type="Gene3D" id="3.50.30.10">
    <property type="entry name" value="Phosphohistidine domain"/>
    <property type="match status" value="1"/>
</dbReference>
<evidence type="ECO:0000256" key="10">
    <source>
        <dbReference type="ARBA" id="ARBA00022777"/>
    </source>
</evidence>
<dbReference type="GO" id="GO:0006094">
    <property type="term" value="P:gluconeogenesis"/>
    <property type="evidence" value="ECO:0007669"/>
    <property type="project" value="UniProtKB-UniPathway"/>
</dbReference>
<keyword evidence="12" id="KW-0460">Magnesium</keyword>
<organism evidence="17 18">
    <name type="scientific">Desulfoglaeba alkanexedens ALDC</name>
    <dbReference type="NCBI Taxonomy" id="980445"/>
    <lineage>
        <taxon>Bacteria</taxon>
        <taxon>Pseudomonadati</taxon>
        <taxon>Thermodesulfobacteriota</taxon>
        <taxon>Syntrophobacteria</taxon>
        <taxon>Syntrophobacterales</taxon>
        <taxon>Syntrophobacteraceae</taxon>
        <taxon>Desulfoglaeba</taxon>
    </lineage>
</organism>
<comment type="cofactor">
    <cofactor evidence="1">
        <name>Mg(2+)</name>
        <dbReference type="ChEBI" id="CHEBI:18420"/>
    </cofactor>
</comment>